<dbReference type="PANTHER" id="PTHR10073:SF47">
    <property type="entry name" value="DNA MISMATCH REPAIR PROTEIN MLH3"/>
    <property type="match status" value="1"/>
</dbReference>
<dbReference type="Gene3D" id="3.30.1370.100">
    <property type="entry name" value="MutL, C-terminal domain, regulatory subdomain"/>
    <property type="match status" value="1"/>
</dbReference>
<feature type="region of interest" description="Disordered" evidence="2">
    <location>
        <begin position="394"/>
        <end position="416"/>
    </location>
</feature>
<dbReference type="OrthoDB" id="429932at2759"/>
<dbReference type="SUPFAM" id="SSF55874">
    <property type="entry name" value="ATPase domain of HSP90 chaperone/DNA topoisomerase II/histidine kinase"/>
    <property type="match status" value="1"/>
</dbReference>
<sequence>MPLNTHRIEPLPSDVVSKLKSSTSITHLNGVIVELVKNALDANAHTIYVTVDYRRGGCKVDDDGDGILPTEFEPTGGLGKAHHTSKRQSIDMYGRKGLFLASLSSLSLLTVTSRHIHHQNANTITFHHSAPVARLIPTPMQQELRFSCHGTRVTVNDLFGSMPVRVKSRALSLERSDELDRQYNELKQLMVSLMIANDALLKLVIVDLNKAKKLAICPRTRGHQNDGLDIQRIVSILAQAEVIETPNVDHWDTVSAKVPYISISAAISLVPSPTKKAQFVSVGLNPIFPRYSSGLLYSEINRMFSLSDFGSTGKSAINVEDSSGDWSDLRGSINNTVNRWAMFYIRIDTCEPLEVDEEHHGLPESNNSVQRIIDVLTAMLDEFLRQYNLRPRVKRRKMATSRKQVSSESSRKSIDAPVRVNGMCGTEEALCDQLKLPSFRKEFPDIGQCSGAWSKIRSAQDSSNVQSSGRVTKPNTESSQYTGHPSGQGVSPHLPGTAIYPSYKGPVHLLARSEPMQLHDRALAEGGTVLSWVEPFTGQSHLVNPRTGQSVEARAFESNRRAQSASPLRTTITSGSTGRPKSAILNRTQNAWVENLLERWENSIFSRTEKPINRVDENYVTEGEEGIHDASTDLCVFGKPRLSRFRGKLRKGNFERAEIIAQVDRKFILVKTKSPEPDDSSTSQGSIIVLIDQHAADERCRVETLLHEFCTQSTGGLKKVQTTTLDPIVFDIPSPEAPIFELYTEFFRDWGIEYTVGQGSASSFAHVVVHTLPTLIAERCRLEPYLIRNIIRGELWNREEGEKGPSSNQAILLEDSIPENGTSLDMLNNCPQGIIDLLNSRACRTSVMFNDVLTIDECQHLVKRLARCVFPFQCAHGRPSMIPILDMMDSLDWDQREVEYMTENRGQLGFLDAFKTWKR</sequence>
<evidence type="ECO:0000256" key="1">
    <source>
        <dbReference type="ARBA" id="ARBA00006082"/>
    </source>
</evidence>
<dbReference type="InterPro" id="IPR042121">
    <property type="entry name" value="MutL_C_regsub"/>
</dbReference>
<evidence type="ECO:0000256" key="2">
    <source>
        <dbReference type="SAM" id="MobiDB-lite"/>
    </source>
</evidence>
<feature type="compositionally biased region" description="Polar residues" evidence="2">
    <location>
        <begin position="457"/>
        <end position="489"/>
    </location>
</feature>
<reference evidence="4 5" key="1">
    <citation type="submission" date="2019-04" db="EMBL/GenBank/DDBJ databases">
        <title>Friends and foes A comparative genomics study of 23 Aspergillus species from section Flavi.</title>
        <authorList>
            <consortium name="DOE Joint Genome Institute"/>
            <person name="Kjaerbolling I."/>
            <person name="Vesth T."/>
            <person name="Frisvad J.C."/>
            <person name="Nybo J.L."/>
            <person name="Theobald S."/>
            <person name="Kildgaard S."/>
            <person name="Isbrandt T."/>
            <person name="Kuo A."/>
            <person name="Sato A."/>
            <person name="Lyhne E.K."/>
            <person name="Kogle M.E."/>
            <person name="Wiebenga A."/>
            <person name="Kun R.S."/>
            <person name="Lubbers R.J."/>
            <person name="Makela M.R."/>
            <person name="Barry K."/>
            <person name="Chovatia M."/>
            <person name="Clum A."/>
            <person name="Daum C."/>
            <person name="Haridas S."/>
            <person name="He G."/>
            <person name="LaButti K."/>
            <person name="Lipzen A."/>
            <person name="Mondo S."/>
            <person name="Riley R."/>
            <person name="Salamov A."/>
            <person name="Simmons B.A."/>
            <person name="Magnuson J.K."/>
            <person name="Henrissat B."/>
            <person name="Mortensen U.H."/>
            <person name="Larsen T.O."/>
            <person name="Devries R.P."/>
            <person name="Grigoriev I.V."/>
            <person name="Machida M."/>
            <person name="Baker S.E."/>
            <person name="Andersen M.R."/>
        </authorList>
    </citation>
    <scope>NUCLEOTIDE SEQUENCE [LARGE SCALE GENOMIC DNA]</scope>
    <source>
        <strain evidence="4 5">IBT 18842</strain>
    </source>
</reference>
<protein>
    <recommendedName>
        <fullName evidence="3">MutL C-terminal dimerisation domain-containing protein</fullName>
    </recommendedName>
</protein>
<evidence type="ECO:0000313" key="4">
    <source>
        <dbReference type="EMBL" id="KAE8145399.1"/>
    </source>
</evidence>
<feature type="domain" description="MutL C-terminal dimerisation" evidence="3">
    <location>
        <begin position="659"/>
        <end position="853"/>
    </location>
</feature>
<dbReference type="AlphaFoldDB" id="A0A5N6TH03"/>
<proteinExistence type="inferred from homology"/>
<dbReference type="Gene3D" id="3.30.1540.20">
    <property type="entry name" value="MutL, C-terminal domain, dimerisation subdomain"/>
    <property type="match status" value="1"/>
</dbReference>
<feature type="region of interest" description="Disordered" evidence="2">
    <location>
        <begin position="562"/>
        <end position="581"/>
    </location>
</feature>
<dbReference type="Pfam" id="PF13589">
    <property type="entry name" value="HATPase_c_3"/>
    <property type="match status" value="1"/>
</dbReference>
<dbReference type="PANTHER" id="PTHR10073">
    <property type="entry name" value="DNA MISMATCH REPAIR PROTEIN MLH, PMS, MUTL"/>
    <property type="match status" value="1"/>
</dbReference>
<dbReference type="SMART" id="SM00853">
    <property type="entry name" value="MutL_C"/>
    <property type="match status" value="1"/>
</dbReference>
<dbReference type="InterPro" id="IPR036890">
    <property type="entry name" value="HATPase_C_sf"/>
</dbReference>
<feature type="region of interest" description="Disordered" evidence="2">
    <location>
        <begin position="457"/>
        <end position="497"/>
    </location>
</feature>
<dbReference type="InterPro" id="IPR042120">
    <property type="entry name" value="MutL_C_dimsub"/>
</dbReference>
<evidence type="ECO:0000259" key="3">
    <source>
        <dbReference type="SMART" id="SM00853"/>
    </source>
</evidence>
<dbReference type="InterPro" id="IPR038973">
    <property type="entry name" value="MutL/Mlh/Pms-like"/>
</dbReference>
<dbReference type="SUPFAM" id="SSF118116">
    <property type="entry name" value="DNA mismatch repair protein MutL"/>
    <property type="match status" value="2"/>
</dbReference>
<dbReference type="InterPro" id="IPR037198">
    <property type="entry name" value="MutL_C_sf"/>
</dbReference>
<dbReference type="InterPro" id="IPR014790">
    <property type="entry name" value="MutL_C"/>
</dbReference>
<keyword evidence="5" id="KW-1185">Reference proteome</keyword>
<dbReference type="Gene3D" id="3.30.565.10">
    <property type="entry name" value="Histidine kinase-like ATPase, C-terminal domain"/>
    <property type="match status" value="1"/>
</dbReference>
<accession>A0A5N6TH03</accession>
<dbReference type="GO" id="GO:0006298">
    <property type="term" value="P:mismatch repair"/>
    <property type="evidence" value="ECO:0007669"/>
    <property type="project" value="InterPro"/>
</dbReference>
<organism evidence="4 5">
    <name type="scientific">Aspergillus avenaceus</name>
    <dbReference type="NCBI Taxonomy" id="36643"/>
    <lineage>
        <taxon>Eukaryota</taxon>
        <taxon>Fungi</taxon>
        <taxon>Dikarya</taxon>
        <taxon>Ascomycota</taxon>
        <taxon>Pezizomycotina</taxon>
        <taxon>Eurotiomycetes</taxon>
        <taxon>Eurotiomycetidae</taxon>
        <taxon>Eurotiales</taxon>
        <taxon>Aspergillaceae</taxon>
        <taxon>Aspergillus</taxon>
        <taxon>Aspergillus subgen. Circumdati</taxon>
    </lineage>
</organism>
<dbReference type="GO" id="GO:0016887">
    <property type="term" value="F:ATP hydrolysis activity"/>
    <property type="evidence" value="ECO:0007669"/>
    <property type="project" value="InterPro"/>
</dbReference>
<dbReference type="Proteomes" id="UP000325780">
    <property type="component" value="Unassembled WGS sequence"/>
</dbReference>
<comment type="similarity">
    <text evidence="1">Belongs to the DNA mismatch repair MutL/HexB family.</text>
</comment>
<evidence type="ECO:0000313" key="5">
    <source>
        <dbReference type="Proteomes" id="UP000325780"/>
    </source>
</evidence>
<dbReference type="GO" id="GO:0032300">
    <property type="term" value="C:mismatch repair complex"/>
    <property type="evidence" value="ECO:0007669"/>
    <property type="project" value="InterPro"/>
</dbReference>
<dbReference type="GO" id="GO:0005524">
    <property type="term" value="F:ATP binding"/>
    <property type="evidence" value="ECO:0007669"/>
    <property type="project" value="InterPro"/>
</dbReference>
<dbReference type="GO" id="GO:0140664">
    <property type="term" value="F:ATP-dependent DNA damage sensor activity"/>
    <property type="evidence" value="ECO:0007669"/>
    <property type="project" value="InterPro"/>
</dbReference>
<dbReference type="EMBL" id="ML742350">
    <property type="protein sequence ID" value="KAE8145399.1"/>
    <property type="molecule type" value="Genomic_DNA"/>
</dbReference>
<name>A0A5N6TH03_ASPAV</name>
<gene>
    <name evidence="4" type="ORF">BDV25DRAFT_164783</name>
</gene>
<dbReference type="Pfam" id="PF08676">
    <property type="entry name" value="MutL_C"/>
    <property type="match status" value="1"/>
</dbReference>